<keyword evidence="3" id="KW-1185">Reference proteome</keyword>
<gene>
    <name evidence="2" type="ORF">ACKI18_35175</name>
</gene>
<evidence type="ECO:0000256" key="1">
    <source>
        <dbReference type="SAM" id="MobiDB-lite"/>
    </source>
</evidence>
<protein>
    <recommendedName>
        <fullName evidence="4">Tail assembly chaperone</fullName>
    </recommendedName>
</protein>
<feature type="compositionally biased region" description="Basic residues" evidence="1">
    <location>
        <begin position="139"/>
        <end position="152"/>
    </location>
</feature>
<accession>A0ABW9I1Q6</accession>
<name>A0ABW9I1Q6_9ACTN</name>
<reference evidence="2 3" key="1">
    <citation type="submission" date="2024-12" db="EMBL/GenBank/DDBJ databases">
        <title>Forecasting of Potato common scab and diversities of Pathogenic streptomyces spp. in china.</title>
        <authorList>
            <person name="Handique U."/>
            <person name="Wu J."/>
        </authorList>
    </citation>
    <scope>NUCLEOTIDE SEQUENCE [LARGE SCALE GENOMIC DNA]</scope>
    <source>
        <strain evidence="2 3">ZRIMU1530</strain>
    </source>
</reference>
<dbReference type="EMBL" id="JBJVNI010000023">
    <property type="protein sequence ID" value="MFM9613916.1"/>
    <property type="molecule type" value="Genomic_DNA"/>
</dbReference>
<evidence type="ECO:0000313" key="2">
    <source>
        <dbReference type="EMBL" id="MFM9613916.1"/>
    </source>
</evidence>
<feature type="region of interest" description="Disordered" evidence="1">
    <location>
        <begin position="124"/>
        <end position="159"/>
    </location>
</feature>
<evidence type="ECO:0000313" key="3">
    <source>
        <dbReference type="Proteomes" id="UP001631957"/>
    </source>
</evidence>
<dbReference type="Proteomes" id="UP001631957">
    <property type="component" value="Unassembled WGS sequence"/>
</dbReference>
<dbReference type="RefSeq" id="WP_409122789.1">
    <property type="nucleotide sequence ID" value="NZ_JBJVNI010000023.1"/>
</dbReference>
<comment type="caution">
    <text evidence="2">The sequence shown here is derived from an EMBL/GenBank/DDBJ whole genome shotgun (WGS) entry which is preliminary data.</text>
</comment>
<evidence type="ECO:0008006" key="4">
    <source>
        <dbReference type="Google" id="ProtNLM"/>
    </source>
</evidence>
<proteinExistence type="predicted"/>
<sequence length="159" mass="17487">MTDLDLDFDQGAGQQLDQAADFDAFFAEQAAARPRQPLTLYGRTYLLPESLPLMFTLQMERVQHSSDPDDIRKMLATLFGGDVLDTWAEKGMTDRQLGVVLIWSAANIRKPGGMTMQRAAELYEQQEAGKAPTPAAPNRAKRRATKKGKGKGRSSGGRS</sequence>
<organism evidence="2 3">
    <name type="scientific">Streptomyces niveiscabiei</name>
    <dbReference type="NCBI Taxonomy" id="164115"/>
    <lineage>
        <taxon>Bacteria</taxon>
        <taxon>Bacillati</taxon>
        <taxon>Actinomycetota</taxon>
        <taxon>Actinomycetes</taxon>
        <taxon>Kitasatosporales</taxon>
        <taxon>Streptomycetaceae</taxon>
        <taxon>Streptomyces</taxon>
    </lineage>
</organism>